<dbReference type="InterPro" id="IPR059179">
    <property type="entry name" value="MLKL-like_MCAfunc"/>
</dbReference>
<name>A0AAD7HRR3_9AGAR</name>
<dbReference type="CDD" id="cd21037">
    <property type="entry name" value="MLKL_NTD"/>
    <property type="match status" value="1"/>
</dbReference>
<feature type="region of interest" description="Disordered" evidence="1">
    <location>
        <begin position="1"/>
        <end position="25"/>
    </location>
</feature>
<dbReference type="AlphaFoldDB" id="A0AAD7HRR3"/>
<dbReference type="InterPro" id="IPR036537">
    <property type="entry name" value="Adaptor_Cbl_N_dom_sf"/>
</dbReference>
<reference evidence="2" key="1">
    <citation type="submission" date="2023-03" db="EMBL/GenBank/DDBJ databases">
        <title>Massive genome expansion in bonnet fungi (Mycena s.s.) driven by repeated elements and novel gene families across ecological guilds.</title>
        <authorList>
            <consortium name="Lawrence Berkeley National Laboratory"/>
            <person name="Harder C.B."/>
            <person name="Miyauchi S."/>
            <person name="Viragh M."/>
            <person name="Kuo A."/>
            <person name="Thoen E."/>
            <person name="Andreopoulos B."/>
            <person name="Lu D."/>
            <person name="Skrede I."/>
            <person name="Drula E."/>
            <person name="Henrissat B."/>
            <person name="Morin E."/>
            <person name="Kohler A."/>
            <person name="Barry K."/>
            <person name="LaButti K."/>
            <person name="Morin E."/>
            <person name="Salamov A."/>
            <person name="Lipzen A."/>
            <person name="Mereny Z."/>
            <person name="Hegedus B."/>
            <person name="Baldrian P."/>
            <person name="Stursova M."/>
            <person name="Weitz H."/>
            <person name="Taylor A."/>
            <person name="Grigoriev I.V."/>
            <person name="Nagy L.G."/>
            <person name="Martin F."/>
            <person name="Kauserud H."/>
        </authorList>
    </citation>
    <scope>NUCLEOTIDE SEQUENCE</scope>
    <source>
        <strain evidence="2">CBHHK188m</strain>
    </source>
</reference>
<proteinExistence type="predicted"/>
<gene>
    <name evidence="2" type="ORF">DFH07DRAFT_970347</name>
</gene>
<dbReference type="GO" id="GO:0007166">
    <property type="term" value="P:cell surface receptor signaling pathway"/>
    <property type="evidence" value="ECO:0007669"/>
    <property type="project" value="InterPro"/>
</dbReference>
<dbReference type="Proteomes" id="UP001215280">
    <property type="component" value="Unassembled WGS sequence"/>
</dbReference>
<protein>
    <submittedName>
        <fullName evidence="2">Uncharacterized protein</fullName>
    </submittedName>
</protein>
<keyword evidence="3" id="KW-1185">Reference proteome</keyword>
<dbReference type="EMBL" id="JARJLG010000216">
    <property type="protein sequence ID" value="KAJ7726816.1"/>
    <property type="molecule type" value="Genomic_DNA"/>
</dbReference>
<sequence length="210" mass="23435">MRLPFPSRARLKASTAKPPSSRTSPALPDIVWTSLLALKESADAFPPLKSAVGGVIEICKIAERTKHSKSEACDIALRTKEILDLVADAVPDPSHIPAPMLQSIKRFTSILGDIRCRMKEIALSSWRSRLVNLNRNERALQGLKSRLDDTHRDFQTASALRLELAQTKLAAQQVRTQREIETIIKDGLLPQISRALFYSKLNVFFCLPPK</sequence>
<comment type="caution">
    <text evidence="2">The sequence shown here is derived from an EMBL/GenBank/DDBJ whole genome shotgun (WGS) entry which is preliminary data.</text>
</comment>
<organism evidence="2 3">
    <name type="scientific">Mycena maculata</name>
    <dbReference type="NCBI Taxonomy" id="230809"/>
    <lineage>
        <taxon>Eukaryota</taxon>
        <taxon>Fungi</taxon>
        <taxon>Dikarya</taxon>
        <taxon>Basidiomycota</taxon>
        <taxon>Agaricomycotina</taxon>
        <taxon>Agaricomycetes</taxon>
        <taxon>Agaricomycetidae</taxon>
        <taxon>Agaricales</taxon>
        <taxon>Marasmiineae</taxon>
        <taxon>Mycenaceae</taxon>
        <taxon>Mycena</taxon>
    </lineage>
</organism>
<evidence type="ECO:0000256" key="1">
    <source>
        <dbReference type="SAM" id="MobiDB-lite"/>
    </source>
</evidence>
<evidence type="ECO:0000313" key="2">
    <source>
        <dbReference type="EMBL" id="KAJ7726816.1"/>
    </source>
</evidence>
<dbReference type="Gene3D" id="1.20.930.20">
    <property type="entry name" value="Adaptor protein Cbl, N-terminal domain"/>
    <property type="match status" value="1"/>
</dbReference>
<accession>A0AAD7HRR3</accession>
<evidence type="ECO:0000313" key="3">
    <source>
        <dbReference type="Proteomes" id="UP001215280"/>
    </source>
</evidence>